<feature type="non-terminal residue" evidence="11">
    <location>
        <position position="1"/>
    </location>
</feature>
<evidence type="ECO:0000256" key="4">
    <source>
        <dbReference type="ARBA" id="ARBA00012827"/>
    </source>
</evidence>
<name>A0ABT7VSS5_9GAMM</name>
<feature type="repeat" description="Lumazine-binding" evidence="9">
    <location>
        <begin position="1"/>
        <end position="75"/>
    </location>
</feature>
<dbReference type="PANTHER" id="PTHR21098:SF12">
    <property type="entry name" value="RIBOFLAVIN SYNTHASE"/>
    <property type="match status" value="1"/>
</dbReference>
<evidence type="ECO:0000256" key="5">
    <source>
        <dbReference type="ARBA" id="ARBA00013950"/>
    </source>
</evidence>
<dbReference type="EC" id="2.5.1.9" evidence="4"/>
<dbReference type="InterPro" id="IPR023366">
    <property type="entry name" value="ATP_synth_asu-like_sf"/>
</dbReference>
<evidence type="ECO:0000256" key="3">
    <source>
        <dbReference type="ARBA" id="ARBA00004887"/>
    </source>
</evidence>
<evidence type="ECO:0000256" key="6">
    <source>
        <dbReference type="ARBA" id="ARBA00022619"/>
    </source>
</evidence>
<dbReference type="PANTHER" id="PTHR21098">
    <property type="entry name" value="RIBOFLAVIN SYNTHASE ALPHA CHAIN"/>
    <property type="match status" value="1"/>
</dbReference>
<organism evidence="11 12">
    <name type="scientific">Candidatus Marithioploca araucensis</name>
    <dbReference type="NCBI Taxonomy" id="70273"/>
    <lineage>
        <taxon>Bacteria</taxon>
        <taxon>Pseudomonadati</taxon>
        <taxon>Pseudomonadota</taxon>
        <taxon>Gammaproteobacteria</taxon>
        <taxon>Thiotrichales</taxon>
        <taxon>Thiotrichaceae</taxon>
        <taxon>Candidatus Marithioploca</taxon>
    </lineage>
</organism>
<dbReference type="SUPFAM" id="SSF63380">
    <property type="entry name" value="Riboflavin synthase domain-like"/>
    <property type="match status" value="1"/>
</dbReference>
<dbReference type="InterPro" id="IPR017938">
    <property type="entry name" value="Riboflavin_synthase-like_b-brl"/>
</dbReference>
<proteinExistence type="predicted"/>
<keyword evidence="8" id="KW-0677">Repeat</keyword>
<dbReference type="PROSITE" id="PS51177">
    <property type="entry name" value="LUMAZINE_BIND"/>
    <property type="match status" value="1"/>
</dbReference>
<reference evidence="11" key="1">
    <citation type="submission" date="2023-06" db="EMBL/GenBank/DDBJ databases">
        <title>Uncultivated large filamentous bacteria from sulfidic sediments reveal new species and different genomic features in energy metabolism and defense.</title>
        <authorList>
            <person name="Fonseca A."/>
        </authorList>
    </citation>
    <scope>NUCLEOTIDE SEQUENCE</scope>
    <source>
        <strain evidence="11">HSG4</strain>
    </source>
</reference>
<dbReference type="Proteomes" id="UP001171945">
    <property type="component" value="Unassembled WGS sequence"/>
</dbReference>
<evidence type="ECO:0000256" key="8">
    <source>
        <dbReference type="ARBA" id="ARBA00022737"/>
    </source>
</evidence>
<evidence type="ECO:0000259" key="10">
    <source>
        <dbReference type="PROSITE" id="PS51177"/>
    </source>
</evidence>
<feature type="domain" description="Lumazine-binding" evidence="10">
    <location>
        <begin position="1"/>
        <end position="75"/>
    </location>
</feature>
<comment type="catalytic activity">
    <reaction evidence="1">
        <text>2 6,7-dimethyl-8-(1-D-ribityl)lumazine + H(+) = 5-amino-6-(D-ribitylamino)uracil + riboflavin</text>
        <dbReference type="Rhea" id="RHEA:20772"/>
        <dbReference type="ChEBI" id="CHEBI:15378"/>
        <dbReference type="ChEBI" id="CHEBI:15934"/>
        <dbReference type="ChEBI" id="CHEBI:57986"/>
        <dbReference type="ChEBI" id="CHEBI:58201"/>
        <dbReference type="EC" id="2.5.1.9"/>
    </reaction>
</comment>
<comment type="pathway">
    <text evidence="3">Cofactor biosynthesis; riboflavin biosynthesis; riboflavin from 2-hydroxy-3-oxobutyl phosphate and 5-amino-6-(D-ribitylamino)uracil: step 2/2.</text>
</comment>
<comment type="function">
    <text evidence="2">Catalyzes the dismutation of two molecules of 6,7-dimethyl-8-ribityllumazine, resulting in the formation of riboflavin and 5-amino-6-(D-ribitylamino)uracil.</text>
</comment>
<evidence type="ECO:0000313" key="11">
    <source>
        <dbReference type="EMBL" id="MDM8562613.1"/>
    </source>
</evidence>
<dbReference type="InterPro" id="IPR001783">
    <property type="entry name" value="Lumazine-bd"/>
</dbReference>
<keyword evidence="7" id="KW-0808">Transferase</keyword>
<comment type="caution">
    <text evidence="11">The sequence shown here is derived from an EMBL/GenBank/DDBJ whole genome shotgun (WGS) entry which is preliminary data.</text>
</comment>
<keyword evidence="12" id="KW-1185">Reference proteome</keyword>
<dbReference type="Gene3D" id="2.40.30.20">
    <property type="match status" value="1"/>
</dbReference>
<keyword evidence="6" id="KW-0686">Riboflavin biosynthesis</keyword>
<dbReference type="Pfam" id="PF00677">
    <property type="entry name" value="Lum_binding"/>
    <property type="match status" value="1"/>
</dbReference>
<evidence type="ECO:0000313" key="12">
    <source>
        <dbReference type="Proteomes" id="UP001171945"/>
    </source>
</evidence>
<evidence type="ECO:0000256" key="1">
    <source>
        <dbReference type="ARBA" id="ARBA00000968"/>
    </source>
</evidence>
<dbReference type="EMBL" id="JAUCGM010000221">
    <property type="protein sequence ID" value="MDM8562613.1"/>
    <property type="molecule type" value="Genomic_DNA"/>
</dbReference>
<accession>A0ABT7VSS5</accession>
<evidence type="ECO:0000256" key="2">
    <source>
        <dbReference type="ARBA" id="ARBA00002803"/>
    </source>
</evidence>
<sequence>RLHILAPDDLAKYIAQKGSICIDGISLTVNVVQGAEFTLNIVPHTLEKTTLAKVKVGHRVNLEVDIIARYLERLLLGKKAANPNTDSINEAFLQQHGFA</sequence>
<evidence type="ECO:0000256" key="9">
    <source>
        <dbReference type="PROSITE-ProRule" id="PRU00524"/>
    </source>
</evidence>
<gene>
    <name evidence="11" type="ORF">QUF54_04590</name>
</gene>
<dbReference type="InterPro" id="IPR026017">
    <property type="entry name" value="Lumazine-bd_dom"/>
</dbReference>
<evidence type="ECO:0000256" key="7">
    <source>
        <dbReference type="ARBA" id="ARBA00022679"/>
    </source>
</evidence>
<protein>
    <recommendedName>
        <fullName evidence="5">Riboflavin synthase</fullName>
        <ecNumber evidence="4">2.5.1.9</ecNumber>
    </recommendedName>
</protein>